<dbReference type="SUPFAM" id="SSF47384">
    <property type="entry name" value="Homodimeric domain of signal transducing histidine kinase"/>
    <property type="match status" value="1"/>
</dbReference>
<dbReference type="SUPFAM" id="SSF46689">
    <property type="entry name" value="Homeodomain-like"/>
    <property type="match status" value="1"/>
</dbReference>
<comment type="caution">
    <text evidence="13">The sequence shown here is derived from an EMBL/GenBank/DDBJ whole genome shotgun (WGS) entry which is preliminary data.</text>
</comment>
<comment type="catalytic activity">
    <reaction evidence="1">
        <text>ATP + protein L-histidine = ADP + protein N-phospho-L-histidine.</text>
        <dbReference type="EC" id="2.7.13.3"/>
    </reaction>
</comment>
<dbReference type="InterPro" id="IPR015943">
    <property type="entry name" value="WD40/YVTN_repeat-like_dom_sf"/>
</dbReference>
<evidence type="ECO:0000256" key="4">
    <source>
        <dbReference type="ARBA" id="ARBA00023015"/>
    </source>
</evidence>
<feature type="domain" description="Histidine kinase" evidence="11">
    <location>
        <begin position="839"/>
        <end position="1057"/>
    </location>
</feature>
<dbReference type="Gene3D" id="2.130.10.10">
    <property type="entry name" value="YVTN repeat-like/Quinoprotein amine dehydrogenase"/>
    <property type="match status" value="2"/>
</dbReference>
<evidence type="ECO:0000259" key="11">
    <source>
        <dbReference type="PROSITE" id="PS50109"/>
    </source>
</evidence>
<dbReference type="Pfam" id="PF07495">
    <property type="entry name" value="Y_Y_Y"/>
    <property type="match status" value="1"/>
</dbReference>
<dbReference type="Gene3D" id="3.40.50.2300">
    <property type="match status" value="1"/>
</dbReference>
<feature type="domain" description="Response regulatory" evidence="12">
    <location>
        <begin position="1096"/>
        <end position="1211"/>
    </location>
</feature>
<dbReference type="Gene3D" id="2.60.40.10">
    <property type="entry name" value="Immunoglobulins"/>
    <property type="match status" value="1"/>
</dbReference>
<dbReference type="Pfam" id="PF00072">
    <property type="entry name" value="Response_reg"/>
    <property type="match status" value="1"/>
</dbReference>
<dbReference type="CDD" id="cd00082">
    <property type="entry name" value="HisKA"/>
    <property type="match status" value="1"/>
</dbReference>
<feature type="transmembrane region" description="Helical" evidence="9">
    <location>
        <begin position="785"/>
        <end position="806"/>
    </location>
</feature>
<dbReference type="SUPFAM" id="SSF63829">
    <property type="entry name" value="Calcium-dependent phosphotriesterase"/>
    <property type="match status" value="3"/>
</dbReference>
<keyword evidence="14" id="KW-1185">Reference proteome</keyword>
<keyword evidence="9" id="KW-0812">Transmembrane</keyword>
<dbReference type="InterPro" id="IPR005467">
    <property type="entry name" value="His_kinase_dom"/>
</dbReference>
<dbReference type="Gene3D" id="1.10.287.130">
    <property type="match status" value="1"/>
</dbReference>
<evidence type="ECO:0000256" key="5">
    <source>
        <dbReference type="ARBA" id="ARBA00023125"/>
    </source>
</evidence>
<dbReference type="InterPro" id="IPR003661">
    <property type="entry name" value="HisK_dim/P_dom"/>
</dbReference>
<dbReference type="InterPro" id="IPR003594">
    <property type="entry name" value="HATPase_dom"/>
</dbReference>
<dbReference type="CDD" id="cd17574">
    <property type="entry name" value="REC_OmpR"/>
    <property type="match status" value="1"/>
</dbReference>
<evidence type="ECO:0000256" key="1">
    <source>
        <dbReference type="ARBA" id="ARBA00000085"/>
    </source>
</evidence>
<evidence type="ECO:0000256" key="9">
    <source>
        <dbReference type="SAM" id="Phobius"/>
    </source>
</evidence>
<evidence type="ECO:0000256" key="6">
    <source>
        <dbReference type="ARBA" id="ARBA00023163"/>
    </source>
</evidence>
<feature type="region of interest" description="Disordered" evidence="8">
    <location>
        <begin position="1062"/>
        <end position="1092"/>
    </location>
</feature>
<evidence type="ECO:0000313" key="14">
    <source>
        <dbReference type="Proteomes" id="UP001169458"/>
    </source>
</evidence>
<dbReference type="InterPro" id="IPR018060">
    <property type="entry name" value="HTH_AraC"/>
</dbReference>
<dbReference type="SUPFAM" id="SSF55874">
    <property type="entry name" value="ATPase domain of HSP90 chaperone/DNA topoisomerase II/histidine kinase"/>
    <property type="match status" value="1"/>
</dbReference>
<dbReference type="Pfam" id="PF02518">
    <property type="entry name" value="HATPase_c"/>
    <property type="match status" value="1"/>
</dbReference>
<name>A0ABT7VEZ4_9BACE</name>
<reference evidence="13 14" key="1">
    <citation type="submission" date="2023-06" db="EMBL/GenBank/DDBJ databases">
        <authorList>
            <person name="Zeman M."/>
            <person name="Kubasova T."/>
            <person name="Jahodarova E."/>
            <person name="Nykrynova M."/>
            <person name="Rychlik I."/>
        </authorList>
    </citation>
    <scope>NUCLEOTIDE SEQUENCE [LARGE SCALE GENOMIC DNA]</scope>
    <source>
        <strain evidence="13 14">109_WCHN</strain>
    </source>
</reference>
<dbReference type="InterPro" id="IPR011006">
    <property type="entry name" value="CheY-like_superfamily"/>
</dbReference>
<dbReference type="RefSeq" id="WP_289559280.1">
    <property type="nucleotide sequence ID" value="NZ_JAUDEN010000008.1"/>
</dbReference>
<dbReference type="Gene3D" id="3.30.565.10">
    <property type="entry name" value="Histidine kinase-like ATPase, C-terminal domain"/>
    <property type="match status" value="1"/>
</dbReference>
<dbReference type="SMART" id="SM00342">
    <property type="entry name" value="HTH_ARAC"/>
    <property type="match status" value="1"/>
</dbReference>
<keyword evidence="9" id="KW-1133">Transmembrane helix</keyword>
<dbReference type="InterPro" id="IPR018062">
    <property type="entry name" value="HTH_AraC-typ_CS"/>
</dbReference>
<dbReference type="EC" id="2.7.13.3" evidence="2"/>
<dbReference type="Pfam" id="PF07494">
    <property type="entry name" value="Reg_prop"/>
    <property type="match status" value="8"/>
</dbReference>
<evidence type="ECO:0000256" key="2">
    <source>
        <dbReference type="ARBA" id="ARBA00012438"/>
    </source>
</evidence>
<dbReference type="InterPro" id="IPR001789">
    <property type="entry name" value="Sig_transdc_resp-reg_receiver"/>
</dbReference>
<keyword evidence="4" id="KW-0805">Transcription regulation</keyword>
<evidence type="ECO:0000313" key="13">
    <source>
        <dbReference type="EMBL" id="MDM8324875.1"/>
    </source>
</evidence>
<keyword evidence="3 7" id="KW-0597">Phosphoprotein</keyword>
<dbReference type="PROSITE" id="PS50110">
    <property type="entry name" value="RESPONSE_REGULATORY"/>
    <property type="match status" value="1"/>
</dbReference>
<dbReference type="InterPro" id="IPR013783">
    <property type="entry name" value="Ig-like_fold"/>
</dbReference>
<dbReference type="PANTHER" id="PTHR43547">
    <property type="entry name" value="TWO-COMPONENT HISTIDINE KINASE"/>
    <property type="match status" value="1"/>
</dbReference>
<evidence type="ECO:0000259" key="12">
    <source>
        <dbReference type="PROSITE" id="PS50110"/>
    </source>
</evidence>
<dbReference type="Proteomes" id="UP001169458">
    <property type="component" value="Unassembled WGS sequence"/>
</dbReference>
<dbReference type="SMART" id="SM00448">
    <property type="entry name" value="REC"/>
    <property type="match status" value="1"/>
</dbReference>
<feature type="domain" description="HTH araC/xylS-type" evidence="10">
    <location>
        <begin position="1255"/>
        <end position="1355"/>
    </location>
</feature>
<dbReference type="SUPFAM" id="SSF52172">
    <property type="entry name" value="CheY-like"/>
    <property type="match status" value="1"/>
</dbReference>
<feature type="modified residue" description="4-aspartylphosphate" evidence="7">
    <location>
        <position position="1144"/>
    </location>
</feature>
<dbReference type="SMART" id="SM00387">
    <property type="entry name" value="HATPase_c"/>
    <property type="match status" value="1"/>
</dbReference>
<protein>
    <recommendedName>
        <fullName evidence="2">histidine kinase</fullName>
        <ecNumber evidence="2">2.7.13.3</ecNumber>
    </recommendedName>
</protein>
<dbReference type="PROSITE" id="PS01124">
    <property type="entry name" value="HTH_ARAC_FAMILY_2"/>
    <property type="match status" value="1"/>
</dbReference>
<dbReference type="SMART" id="SM00388">
    <property type="entry name" value="HisKA"/>
    <property type="match status" value="1"/>
</dbReference>
<dbReference type="InterPro" id="IPR036890">
    <property type="entry name" value="HATPase_C_sf"/>
</dbReference>
<dbReference type="EMBL" id="JAUDEN010000008">
    <property type="protein sequence ID" value="MDM8324875.1"/>
    <property type="molecule type" value="Genomic_DNA"/>
</dbReference>
<evidence type="ECO:0000256" key="3">
    <source>
        <dbReference type="ARBA" id="ARBA00022553"/>
    </source>
</evidence>
<feature type="compositionally biased region" description="Basic and acidic residues" evidence="8">
    <location>
        <begin position="1075"/>
        <end position="1085"/>
    </location>
</feature>
<reference evidence="14" key="2">
    <citation type="submission" date="2023-07" db="EMBL/GenBank/DDBJ databases">
        <title>Identification and characterization of horizontal gene transfer across gut microbiota members of farm animals based on homology search.</title>
        <authorList>
            <person name="Schwarzerova J."/>
            <person name="Nykrynova M."/>
            <person name="Jureckova K."/>
            <person name="Cejkova D."/>
            <person name="Rychlik I."/>
        </authorList>
    </citation>
    <scope>NUCLEOTIDE SEQUENCE [LARGE SCALE GENOMIC DNA]</scope>
    <source>
        <strain evidence="14">109_WCHN</strain>
    </source>
</reference>
<accession>A0ABT7VEZ4</accession>
<dbReference type="InterPro" id="IPR004358">
    <property type="entry name" value="Sig_transdc_His_kin-like_C"/>
</dbReference>
<dbReference type="PROSITE" id="PS50109">
    <property type="entry name" value="HIS_KIN"/>
    <property type="match status" value="1"/>
</dbReference>
<organism evidence="13 14">
    <name type="scientific">Bacteroides gallinaceum</name>
    <dbReference type="NCBI Taxonomy" id="1462571"/>
    <lineage>
        <taxon>Bacteria</taxon>
        <taxon>Pseudomonadati</taxon>
        <taxon>Bacteroidota</taxon>
        <taxon>Bacteroidia</taxon>
        <taxon>Bacteroidales</taxon>
        <taxon>Bacteroidaceae</taxon>
        <taxon>Bacteroides</taxon>
    </lineage>
</organism>
<dbReference type="PROSITE" id="PS00041">
    <property type="entry name" value="HTH_ARAC_FAMILY_1"/>
    <property type="match status" value="1"/>
</dbReference>
<evidence type="ECO:0000256" key="7">
    <source>
        <dbReference type="PROSITE-ProRule" id="PRU00169"/>
    </source>
</evidence>
<dbReference type="Pfam" id="PF00512">
    <property type="entry name" value="HisKA"/>
    <property type="match status" value="1"/>
</dbReference>
<dbReference type="InterPro" id="IPR011123">
    <property type="entry name" value="Y_Y_Y"/>
</dbReference>
<dbReference type="Pfam" id="PF12833">
    <property type="entry name" value="HTH_18"/>
    <property type="match status" value="1"/>
</dbReference>
<keyword evidence="5" id="KW-0238">DNA-binding</keyword>
<keyword evidence="9" id="KW-0472">Membrane</keyword>
<dbReference type="InterPro" id="IPR011110">
    <property type="entry name" value="Reg_prop"/>
</dbReference>
<evidence type="ECO:0000259" key="10">
    <source>
        <dbReference type="PROSITE" id="PS01124"/>
    </source>
</evidence>
<gene>
    <name evidence="13" type="ORF">QUW60_06470</name>
</gene>
<dbReference type="InterPro" id="IPR036097">
    <property type="entry name" value="HisK_dim/P_sf"/>
</dbReference>
<keyword evidence="6" id="KW-0804">Transcription</keyword>
<sequence length="1359" mass="155069">MKHVFFIICLLSTTVSVAQTYTVKRLGLEKGLSNNFVRDIAEDKNGFLWFATEEGLNRLEGSSFFNYYKGENGEPGITGNELNCLLDDPEEPILWIGTQREGLNAYNYKTNTFTAYRHHEEDFTSLITDDITDISPASDGNLWIGTYWRGVDYLDKQTGQFTHYNQKTLPQLPENTVWTTMDDGKGNLYIGHQNQGLSILSLKDKRVTNYKNNPVNPRSIPGNEVLCIYQDRSGSIWIGTNKGLAFFDPEKHAFIRVGTEESPLSGRIHDILQTDDNQLWIATEREGITVIDLSQRFFSSSKDMKIRSIGEGDNEYSLSGSSVRCIFQDSYGNIWTGLWGSGINFLNNDATLFNSYRYSPNSPGSDLSTRIASTVCMDRKDRLWIGTDGGGINVLENGQRTATYTAHGGQISGNSIQTSLCDSEGNLWFGIYEGGIMFYETGKGSFRQIFPDKLRDTDVRTLVEDSDGQIWAGTSNGIYRIEKHTQTITEHFDLPNNLVRSLLKDREGRMWIGTFGGGLLLYSPDMKPLRTFDRFNGFPSNTINHIIEDSRQNIWIATGDGLVKFACQPEPDYKVYRRTEGLPNTHIQAMAEDNMGNIWLSSNKGISCLMKDKELFYNYNEKDNIPLASFTPRSVYKDRNGNLYFGSIDGLCYFNPAFVLTRRESPEAVISQIRIIAPLSFPKNRETEIQLTGERSVKLEYRQNNFNISYCVLNFALTDQVEYAYMLKGVEDSWYTTGNLSNITFRNLPYGSYEFIVKTHIRNQEWSKDSASLRITVMPPFWLSWWAKLCYAILGIVILFIILHAYKQRINLKYLYESEKWSHEQEQKLNDERLRFFTNITHELRTPLTLIIGPLEDMQESTTLTGKDKRRISVIHQSAVRLLNLVNQILEFRKTETQNKKLCVCKSNIVSVVYETGLKYKELNRNPHIAISIHTEEENMELFFDKEAITIILDNLVSNALKYTEKGQISIGAQWVEEQNVRYLELSIRDTGYGISPEALSHIFERYYQEGSHHQASGTGIGLALVKNLVNLHEGTIQAESQLNVGTVFRIRLIAANTYPNALHKDEEETSSSKTPDKNDPEEMKQNTLSDNQHPVVLIVEDNEDIMTYIVDSFTDLYEVKTARNGKEGMEIALESIPDLIVSDIMMPIMDGITMCRKLKKDIRTSHIPIILLTAKDTLTDKEEGYLSGADSYLTKPFSASLLHSRINNLLTQRRHLAEHYSEKIVSEKITTKELEEKHSIITDSLNKIDKEFLDKMKHIIIENLSATEAIDINYLASTLCMSSSTLYRKTKALTGMSTNEYIRKIKMQLAEKMLLEGKYNISEIAFKVGINSTVYFRQCFKEEFGLTPSDYLKKIKEG</sequence>
<evidence type="ECO:0000256" key="8">
    <source>
        <dbReference type="SAM" id="MobiDB-lite"/>
    </source>
</evidence>
<dbReference type="Gene3D" id="1.10.10.60">
    <property type="entry name" value="Homeodomain-like"/>
    <property type="match status" value="2"/>
</dbReference>
<dbReference type="PANTHER" id="PTHR43547:SF2">
    <property type="entry name" value="HYBRID SIGNAL TRANSDUCTION HISTIDINE KINASE C"/>
    <property type="match status" value="1"/>
</dbReference>
<dbReference type="InterPro" id="IPR009057">
    <property type="entry name" value="Homeodomain-like_sf"/>
</dbReference>
<proteinExistence type="predicted"/>
<dbReference type="PRINTS" id="PR00344">
    <property type="entry name" value="BCTRLSENSOR"/>
</dbReference>